<sequence>MISTDVTEHVATTGDHQTFYLAAGPEDGPLIIFVHGWPELSISWRHQLPCFAAMGFRAIAPDMRGYGRSTVYSRHEDYALESIVADMIGLQDALGTVKTVWVGHDWGSPVVWSIASHHPERCHGVANLSVPYYTLERGLDAIVGLIDREVYPEDEFPVGQWEYQRYYEENFAAAIAPFNADPTKAIKALFRSGDPAGIGKPSRTAYVRANGGWFRGATEPPDVPRDPEVISQADLAAYAASLTRNGFFGPSSYYMNHDANAAYADRAVNGGTLEMPTLFIAAEYDFTCECTRSNLTQPMRDHCSNLAISEVKAGHWIAQEKPAEVNAALAHWLATSLTEVWPR</sequence>
<dbReference type="EMBL" id="FAXA01000332">
    <property type="protein sequence ID" value="CUV02928.1"/>
    <property type="molecule type" value="Genomic_DNA"/>
</dbReference>
<keyword evidence="1 3" id="KW-0378">Hydrolase</keyword>
<dbReference type="PANTHER" id="PTHR43329">
    <property type="entry name" value="EPOXIDE HYDROLASE"/>
    <property type="match status" value="1"/>
</dbReference>
<dbReference type="InterPro" id="IPR000639">
    <property type="entry name" value="Epox_hydrolase-like"/>
</dbReference>
<evidence type="ECO:0000259" key="2">
    <source>
        <dbReference type="Pfam" id="PF00561"/>
    </source>
</evidence>
<dbReference type="Pfam" id="PF00561">
    <property type="entry name" value="Abhydrolase_1"/>
    <property type="match status" value="1"/>
</dbReference>
<dbReference type="AlphaFoldDB" id="A0A160VAE1"/>
<name>A0A160VAE1_9ZZZZ</name>
<dbReference type="InterPro" id="IPR029058">
    <property type="entry name" value="AB_hydrolase_fold"/>
</dbReference>
<organism evidence="3">
    <name type="scientific">hydrothermal vent metagenome</name>
    <dbReference type="NCBI Taxonomy" id="652676"/>
    <lineage>
        <taxon>unclassified sequences</taxon>
        <taxon>metagenomes</taxon>
        <taxon>ecological metagenomes</taxon>
    </lineage>
</organism>
<dbReference type="InterPro" id="IPR000073">
    <property type="entry name" value="AB_hydrolase_1"/>
</dbReference>
<evidence type="ECO:0000256" key="1">
    <source>
        <dbReference type="ARBA" id="ARBA00022801"/>
    </source>
</evidence>
<dbReference type="GO" id="GO:0016787">
    <property type="term" value="F:hydrolase activity"/>
    <property type="evidence" value="ECO:0007669"/>
    <property type="project" value="UniProtKB-KW"/>
</dbReference>
<proteinExistence type="predicted"/>
<protein>
    <submittedName>
        <fullName evidence="3">Epoxide hydrolase</fullName>
    </submittedName>
</protein>
<dbReference type="PRINTS" id="PR00412">
    <property type="entry name" value="EPOXHYDRLASE"/>
</dbReference>
<dbReference type="Gene3D" id="3.40.50.1820">
    <property type="entry name" value="alpha/beta hydrolase"/>
    <property type="match status" value="1"/>
</dbReference>
<accession>A0A160VAE1</accession>
<dbReference type="SUPFAM" id="SSF53474">
    <property type="entry name" value="alpha/beta-Hydrolases"/>
    <property type="match status" value="1"/>
</dbReference>
<gene>
    <name evidence="3" type="ORF">MGWOODY_Clf692</name>
</gene>
<evidence type="ECO:0000313" key="3">
    <source>
        <dbReference type="EMBL" id="CUV02928.1"/>
    </source>
</evidence>
<feature type="domain" description="AB hydrolase-1" evidence="2">
    <location>
        <begin position="29"/>
        <end position="321"/>
    </location>
</feature>
<reference evidence="3" key="1">
    <citation type="submission" date="2015-10" db="EMBL/GenBank/DDBJ databases">
        <authorList>
            <person name="Gilbert D.G."/>
        </authorList>
    </citation>
    <scope>NUCLEOTIDE SEQUENCE</scope>
</reference>